<evidence type="ECO:0000256" key="1">
    <source>
        <dbReference type="SAM" id="Coils"/>
    </source>
</evidence>
<name>A0AAD2GZQ4_9AGAR</name>
<feature type="compositionally biased region" description="Basic and acidic residues" evidence="2">
    <location>
        <begin position="249"/>
        <end position="264"/>
    </location>
</feature>
<keyword evidence="4" id="KW-1185">Reference proteome</keyword>
<reference evidence="3" key="1">
    <citation type="submission" date="2023-11" db="EMBL/GenBank/DDBJ databases">
        <authorList>
            <person name="De Vega J J."/>
            <person name="De Vega J J."/>
        </authorList>
    </citation>
    <scope>NUCLEOTIDE SEQUENCE</scope>
</reference>
<accession>A0AAD2GZQ4</accession>
<proteinExistence type="predicted"/>
<evidence type="ECO:0000313" key="4">
    <source>
        <dbReference type="Proteomes" id="UP001295794"/>
    </source>
</evidence>
<dbReference type="EMBL" id="CAVNYO010000110">
    <property type="protein sequence ID" value="CAK5266611.1"/>
    <property type="molecule type" value="Genomic_DNA"/>
</dbReference>
<protein>
    <submittedName>
        <fullName evidence="3">Uncharacterized protein</fullName>
    </submittedName>
</protein>
<feature type="coiled-coil region" evidence="1">
    <location>
        <begin position="338"/>
        <end position="393"/>
    </location>
</feature>
<dbReference type="Proteomes" id="UP001295794">
    <property type="component" value="Unassembled WGS sequence"/>
</dbReference>
<feature type="region of interest" description="Disordered" evidence="2">
    <location>
        <begin position="79"/>
        <end position="98"/>
    </location>
</feature>
<gene>
    <name evidence="3" type="ORF">MYCIT1_LOCUS8487</name>
</gene>
<comment type="caution">
    <text evidence="3">The sequence shown here is derived from an EMBL/GenBank/DDBJ whole genome shotgun (WGS) entry which is preliminary data.</text>
</comment>
<sequence length="827" mass="93114">MLFRAKPLSPPPPVVQLLAHTDIQSPNLPALLMHNDVKDSPPLAFRENAISKTSHKHAPKKMVSFEPASLKTCPPIAQVHQPSKPLSKPPTQARTPTSDLEEEEFEEQTLKLSLCVPPGGPSHVKDSDFAILTGWSKDFIAEFQNAVESLASKKFDPNQSLSKQDPEVKAQVVSEIQEAYPIVNKYIDLWPLEKALIRACKNSSAKEARNSEKAVVKTLKKNLRPRSRVRLILGPNADVSSKRKAAPTPEHHKLDDARSSEQYHKQAATEARQQRRAAIQENDNLRAQLSAAQNDVLAHQDEVRRLHILIEEGRSKLEEKSRDEGDLHAQIMHDQDRLADLLQRVTAAQNQAAEASTQSYRAQETLNVRDEEVDRLRAEVCAQEDEVERLRQQIKMAARTKAQPLTVKRRGRVSTELFNPGRPSVMELPLDPAPLPNERPTLSAPTSDSDPDSSPDMEIEAIAAKLDMDVGELAKFLAVMKLVNGKNVNVAIGPSEAAGRKAKPKAKADAKAAVAPQDKELVNVAHAMMRNITYRKFGYNQASDFIFHVSATEDEVSAFAENDEATVTKWQFDFNDDYTNSAWNAAQMERLVDEAVKEDYAGMRYLQKGLIKREYLELIVTEQLARYYAEWKQFRPRWDMEEGRMETKAEAIARGKVVLYHRRTLSKTINGQHNKYDHRRTTVEATIALKEADGGNDLTTWKRMLDLLDLLGPSGMSEEEETHSIEKGAKIKVYKIKLCVWREPAIVDYMRMVDAQTMRFQALHNGTKPAPRVRAQTHGDRPPPKGLPKCLYNPEWLESLSPREVRALKVSKNAFALFVAATERMAK</sequence>
<keyword evidence="1" id="KW-0175">Coiled coil</keyword>
<feature type="region of interest" description="Disordered" evidence="2">
    <location>
        <begin position="235"/>
        <end position="274"/>
    </location>
</feature>
<feature type="region of interest" description="Disordered" evidence="2">
    <location>
        <begin position="416"/>
        <end position="455"/>
    </location>
</feature>
<feature type="region of interest" description="Disordered" evidence="2">
    <location>
        <begin position="767"/>
        <end position="787"/>
    </location>
</feature>
<dbReference type="AlphaFoldDB" id="A0AAD2GZQ4"/>
<evidence type="ECO:0000256" key="2">
    <source>
        <dbReference type="SAM" id="MobiDB-lite"/>
    </source>
</evidence>
<evidence type="ECO:0000313" key="3">
    <source>
        <dbReference type="EMBL" id="CAK5266611.1"/>
    </source>
</evidence>
<organism evidence="3 4">
    <name type="scientific">Mycena citricolor</name>
    <dbReference type="NCBI Taxonomy" id="2018698"/>
    <lineage>
        <taxon>Eukaryota</taxon>
        <taxon>Fungi</taxon>
        <taxon>Dikarya</taxon>
        <taxon>Basidiomycota</taxon>
        <taxon>Agaricomycotina</taxon>
        <taxon>Agaricomycetes</taxon>
        <taxon>Agaricomycetidae</taxon>
        <taxon>Agaricales</taxon>
        <taxon>Marasmiineae</taxon>
        <taxon>Mycenaceae</taxon>
        <taxon>Mycena</taxon>
    </lineage>
</organism>
<feature type="compositionally biased region" description="Polar residues" evidence="2">
    <location>
        <begin position="89"/>
        <end position="98"/>
    </location>
</feature>